<dbReference type="RefSeq" id="XP_001438802.1">
    <property type="nucleotide sequence ID" value="XM_001438765.1"/>
</dbReference>
<dbReference type="HOGENOM" id="CLU_3176553_0_0_1"/>
<organism evidence="1 2">
    <name type="scientific">Paramecium tetraurelia</name>
    <dbReference type="NCBI Taxonomy" id="5888"/>
    <lineage>
        <taxon>Eukaryota</taxon>
        <taxon>Sar</taxon>
        <taxon>Alveolata</taxon>
        <taxon>Ciliophora</taxon>
        <taxon>Intramacronucleata</taxon>
        <taxon>Oligohymenophorea</taxon>
        <taxon>Peniculida</taxon>
        <taxon>Parameciidae</taxon>
        <taxon>Paramecium</taxon>
    </lineage>
</organism>
<dbReference type="GeneID" id="5024588"/>
<proteinExistence type="predicted"/>
<reference evidence="1 2" key="1">
    <citation type="journal article" date="2006" name="Nature">
        <title>Global trends of whole-genome duplications revealed by the ciliate Paramecium tetraurelia.</title>
        <authorList>
            <consortium name="Genoscope"/>
            <person name="Aury J.-M."/>
            <person name="Jaillon O."/>
            <person name="Duret L."/>
            <person name="Noel B."/>
            <person name="Jubin C."/>
            <person name="Porcel B.M."/>
            <person name="Segurens B."/>
            <person name="Daubin V."/>
            <person name="Anthouard V."/>
            <person name="Aiach N."/>
            <person name="Arnaiz O."/>
            <person name="Billaut A."/>
            <person name="Beisson J."/>
            <person name="Blanc I."/>
            <person name="Bouhouche K."/>
            <person name="Camara F."/>
            <person name="Duharcourt S."/>
            <person name="Guigo R."/>
            <person name="Gogendeau D."/>
            <person name="Katinka M."/>
            <person name="Keller A.-M."/>
            <person name="Kissmehl R."/>
            <person name="Klotz C."/>
            <person name="Koll F."/>
            <person name="Le Moue A."/>
            <person name="Lepere C."/>
            <person name="Malinsky S."/>
            <person name="Nowacki M."/>
            <person name="Nowak J.K."/>
            <person name="Plattner H."/>
            <person name="Poulain J."/>
            <person name="Ruiz F."/>
            <person name="Serrano V."/>
            <person name="Zagulski M."/>
            <person name="Dessen P."/>
            <person name="Betermier M."/>
            <person name="Weissenbach J."/>
            <person name="Scarpelli C."/>
            <person name="Schachter V."/>
            <person name="Sperling L."/>
            <person name="Meyer E."/>
            <person name="Cohen J."/>
            <person name="Wincker P."/>
        </authorList>
    </citation>
    <scope>NUCLEOTIDE SEQUENCE [LARGE SCALE GENOMIC DNA]</scope>
    <source>
        <strain evidence="1 2">Stock d4-2</strain>
    </source>
</reference>
<protein>
    <submittedName>
        <fullName evidence="1">Uncharacterized protein</fullName>
    </submittedName>
</protein>
<dbReference type="InParanoid" id="A0CKT8"/>
<evidence type="ECO:0000313" key="2">
    <source>
        <dbReference type="Proteomes" id="UP000000600"/>
    </source>
</evidence>
<gene>
    <name evidence="1" type="ORF">GSPATT00007951001</name>
</gene>
<accession>A0CKT8</accession>
<sequence length="47" mass="5454">MFFLQPQQEKQQATREFRSKQLKEVFKAAILFGVLKLAAIAFKPKKA</sequence>
<dbReference type="AlphaFoldDB" id="A0CKT8"/>
<name>A0CKT8_PARTE</name>
<dbReference type="EMBL" id="CT868097">
    <property type="protein sequence ID" value="CAK71405.1"/>
    <property type="molecule type" value="Genomic_DNA"/>
</dbReference>
<dbReference type="Proteomes" id="UP000000600">
    <property type="component" value="Unassembled WGS sequence"/>
</dbReference>
<evidence type="ECO:0000313" key="1">
    <source>
        <dbReference type="EMBL" id="CAK71405.1"/>
    </source>
</evidence>
<dbReference type="KEGG" id="ptm:GSPATT00007951001"/>
<keyword evidence="2" id="KW-1185">Reference proteome</keyword>